<protein>
    <submittedName>
        <fullName evidence="2">Uncharacterized protein</fullName>
    </submittedName>
</protein>
<accession>A0A2P4Q410</accession>
<feature type="region of interest" description="Disordered" evidence="1">
    <location>
        <begin position="171"/>
        <end position="215"/>
    </location>
</feature>
<evidence type="ECO:0000313" key="2">
    <source>
        <dbReference type="EMBL" id="POG72354.1"/>
    </source>
</evidence>
<dbReference type="EMBL" id="AUPC02000096">
    <property type="protein sequence ID" value="POG72354.1"/>
    <property type="molecule type" value="Genomic_DNA"/>
</dbReference>
<reference evidence="2 3" key="2">
    <citation type="journal article" date="2018" name="New Phytol.">
        <title>High intraspecific genome diversity in the model arbuscular mycorrhizal symbiont Rhizophagus irregularis.</title>
        <authorList>
            <person name="Chen E.C.H."/>
            <person name="Morin E."/>
            <person name="Beaudet D."/>
            <person name="Noel J."/>
            <person name="Yildirir G."/>
            <person name="Ndikumana S."/>
            <person name="Charron P."/>
            <person name="St-Onge C."/>
            <person name="Giorgi J."/>
            <person name="Kruger M."/>
            <person name="Marton T."/>
            <person name="Ropars J."/>
            <person name="Grigoriev I.V."/>
            <person name="Hainaut M."/>
            <person name="Henrissat B."/>
            <person name="Roux C."/>
            <person name="Martin F."/>
            <person name="Corradi N."/>
        </authorList>
    </citation>
    <scope>NUCLEOTIDE SEQUENCE [LARGE SCALE GENOMIC DNA]</scope>
    <source>
        <strain evidence="2 3">DAOM 197198</strain>
    </source>
</reference>
<dbReference type="AlphaFoldDB" id="A0A2P4Q410"/>
<feature type="compositionally biased region" description="Basic and acidic residues" evidence="1">
    <location>
        <begin position="171"/>
        <end position="197"/>
    </location>
</feature>
<keyword evidence="3" id="KW-1185">Reference proteome</keyword>
<comment type="caution">
    <text evidence="2">The sequence shown here is derived from an EMBL/GenBank/DDBJ whole genome shotgun (WGS) entry which is preliminary data.</text>
</comment>
<gene>
    <name evidence="2" type="ORF">GLOIN_2v1773707</name>
</gene>
<evidence type="ECO:0000256" key="1">
    <source>
        <dbReference type="SAM" id="MobiDB-lite"/>
    </source>
</evidence>
<organism evidence="2 3">
    <name type="scientific">Rhizophagus irregularis (strain DAOM 181602 / DAOM 197198 / MUCL 43194)</name>
    <name type="common">Arbuscular mycorrhizal fungus</name>
    <name type="synonym">Glomus intraradices</name>
    <dbReference type="NCBI Taxonomy" id="747089"/>
    <lineage>
        <taxon>Eukaryota</taxon>
        <taxon>Fungi</taxon>
        <taxon>Fungi incertae sedis</taxon>
        <taxon>Mucoromycota</taxon>
        <taxon>Glomeromycotina</taxon>
        <taxon>Glomeromycetes</taxon>
        <taxon>Glomerales</taxon>
        <taxon>Glomeraceae</taxon>
        <taxon>Rhizophagus</taxon>
    </lineage>
</organism>
<evidence type="ECO:0000313" key="3">
    <source>
        <dbReference type="Proteomes" id="UP000018888"/>
    </source>
</evidence>
<reference evidence="2 3" key="1">
    <citation type="journal article" date="2013" name="Proc. Natl. Acad. Sci. U.S.A.">
        <title>Genome of an arbuscular mycorrhizal fungus provides insight into the oldest plant symbiosis.</title>
        <authorList>
            <person name="Tisserant E."/>
            <person name="Malbreil M."/>
            <person name="Kuo A."/>
            <person name="Kohler A."/>
            <person name="Symeonidi A."/>
            <person name="Balestrini R."/>
            <person name="Charron P."/>
            <person name="Duensing N."/>
            <person name="Frei Dit Frey N."/>
            <person name="Gianinazzi-Pearson V."/>
            <person name="Gilbert L.B."/>
            <person name="Handa Y."/>
            <person name="Herr J.R."/>
            <person name="Hijri M."/>
            <person name="Koul R."/>
            <person name="Kawaguchi M."/>
            <person name="Krajinski F."/>
            <person name="Lammers P.J."/>
            <person name="Masclaux F.G."/>
            <person name="Murat C."/>
            <person name="Morin E."/>
            <person name="Ndikumana S."/>
            <person name="Pagni M."/>
            <person name="Petitpierre D."/>
            <person name="Requena N."/>
            <person name="Rosikiewicz P."/>
            <person name="Riley R."/>
            <person name="Saito K."/>
            <person name="San Clemente H."/>
            <person name="Shapiro H."/>
            <person name="van Tuinen D."/>
            <person name="Becard G."/>
            <person name="Bonfante P."/>
            <person name="Paszkowski U."/>
            <person name="Shachar-Hill Y.Y."/>
            <person name="Tuskan G.A."/>
            <person name="Young P.W."/>
            <person name="Sanders I.R."/>
            <person name="Henrissat B."/>
            <person name="Rensing S.A."/>
            <person name="Grigoriev I.V."/>
            <person name="Corradi N."/>
            <person name="Roux C."/>
            <person name="Martin F."/>
        </authorList>
    </citation>
    <scope>NUCLEOTIDE SEQUENCE [LARGE SCALE GENOMIC DNA]</scope>
    <source>
        <strain evidence="2 3">DAOM 197198</strain>
    </source>
</reference>
<dbReference type="Proteomes" id="UP000018888">
    <property type="component" value="Unassembled WGS sequence"/>
</dbReference>
<dbReference type="VEuPathDB" id="FungiDB:RhiirFUN_007701"/>
<name>A0A2P4Q410_RHIID</name>
<sequence>MRKKLDQASSSSQSAIVESDTVVIATGRKVIKFSADGELLSIIWTANPKADDYNELPTFVGDIPAHHEEFISRVIYGAASIYGGEIKVYPQYEISGSQGKGPNVRDCINCCRLGYIGLGGAYQGLVWVNQVVIRINLKHLCNQGKEINEKSALPENASESGKAELLKQVAEERTKHEVENAELKSRIEELEKGRTDTVAENGGSGDDNEENKQEI</sequence>
<proteinExistence type="predicted"/>